<keyword evidence="1" id="KW-0472">Membrane</keyword>
<protein>
    <recommendedName>
        <fullName evidence="4">TadE family protein</fullName>
    </recommendedName>
</protein>
<accession>A0A7Y9GP01</accession>
<reference evidence="2 3" key="1">
    <citation type="submission" date="2020-07" db="EMBL/GenBank/DDBJ databases">
        <title>Sequencing the genomes of 1000 actinobacteria strains.</title>
        <authorList>
            <person name="Klenk H.-P."/>
        </authorList>
    </citation>
    <scope>NUCLEOTIDE SEQUENCE [LARGE SCALE GENOMIC DNA]</scope>
    <source>
        <strain evidence="2 3">DSM 24662</strain>
    </source>
</reference>
<comment type="caution">
    <text evidence="2">The sequence shown here is derived from an EMBL/GenBank/DDBJ whole genome shotgun (WGS) entry which is preliminary data.</text>
</comment>
<dbReference type="Proteomes" id="UP000576969">
    <property type="component" value="Unassembled WGS sequence"/>
</dbReference>
<evidence type="ECO:0000313" key="3">
    <source>
        <dbReference type="Proteomes" id="UP000576969"/>
    </source>
</evidence>
<proteinExistence type="predicted"/>
<keyword evidence="1" id="KW-1133">Transmembrane helix</keyword>
<organism evidence="2 3">
    <name type="scientific">Microbacterium immunditiarum</name>
    <dbReference type="NCBI Taxonomy" id="337480"/>
    <lineage>
        <taxon>Bacteria</taxon>
        <taxon>Bacillati</taxon>
        <taxon>Actinomycetota</taxon>
        <taxon>Actinomycetes</taxon>
        <taxon>Micrococcales</taxon>
        <taxon>Microbacteriaceae</taxon>
        <taxon>Microbacterium</taxon>
    </lineage>
</organism>
<keyword evidence="3" id="KW-1185">Reference proteome</keyword>
<evidence type="ECO:0000256" key="1">
    <source>
        <dbReference type="SAM" id="Phobius"/>
    </source>
</evidence>
<sequence length="157" mass="16205">MRPSSPSTDVSEDPPERGSAPLEFILVGLLMLVPIVYLIVALGLIQSQALGAKAGARHLARTVATAGGVADADRRAERVLESVTTEYGLDPSTVAVDVECSPAGGACPRAGAMLHVTISTRVSLPLVPPVLGLERIASIPIEASAVQKVSRTWGDGT</sequence>
<gene>
    <name evidence="2" type="ORF">BJ991_002009</name>
</gene>
<keyword evidence="1" id="KW-0812">Transmembrane</keyword>
<name>A0A7Y9GP01_9MICO</name>
<dbReference type="EMBL" id="JACCBV010000001">
    <property type="protein sequence ID" value="NYE19981.1"/>
    <property type="molecule type" value="Genomic_DNA"/>
</dbReference>
<feature type="transmembrane region" description="Helical" evidence="1">
    <location>
        <begin position="24"/>
        <end position="45"/>
    </location>
</feature>
<evidence type="ECO:0008006" key="4">
    <source>
        <dbReference type="Google" id="ProtNLM"/>
    </source>
</evidence>
<evidence type="ECO:0000313" key="2">
    <source>
        <dbReference type="EMBL" id="NYE19981.1"/>
    </source>
</evidence>
<dbReference type="RefSeq" id="WP_179489650.1">
    <property type="nucleotide sequence ID" value="NZ_JACCBV010000001.1"/>
</dbReference>
<dbReference type="AlphaFoldDB" id="A0A7Y9GP01"/>